<name>A0A6G1KR40_9PLEO</name>
<dbReference type="GO" id="GO:0000981">
    <property type="term" value="F:DNA-binding transcription factor activity, RNA polymerase II-specific"/>
    <property type="evidence" value="ECO:0007669"/>
    <property type="project" value="InterPro"/>
</dbReference>
<dbReference type="CDD" id="cd00067">
    <property type="entry name" value="GAL4"/>
    <property type="match status" value="1"/>
</dbReference>
<dbReference type="PROSITE" id="PS00463">
    <property type="entry name" value="ZN2_CY6_FUNGAL_1"/>
    <property type="match status" value="1"/>
</dbReference>
<dbReference type="SMART" id="SM00066">
    <property type="entry name" value="GAL4"/>
    <property type="match status" value="1"/>
</dbReference>
<gene>
    <name evidence="3" type="ORF">K504DRAFT_421231</name>
</gene>
<keyword evidence="4" id="KW-1185">Reference proteome</keyword>
<feature type="domain" description="Zn(2)-C6 fungal-type" evidence="2">
    <location>
        <begin position="7"/>
        <end position="35"/>
    </location>
</feature>
<dbReference type="AlphaFoldDB" id="A0A6G1KR40"/>
<dbReference type="InterPro" id="IPR053175">
    <property type="entry name" value="DHMBA_Reg_Transcription_Factor"/>
</dbReference>
<sequence>MFFPRRGCETCKHRRVKCDRARPVCGQCQKTKLTCKGVVEDGSFIFLDENEYAGGVRKRRRGPNVTTAATTTSTKASTLPTNLITQENFNTKSPSAGSDDFSLFDIEPMDAQNFQLFPALDIPLEAQAIAYYVHIHVDIPYGVPEAMDSHLKYATIDWSQSEPDSVLRLAISAVSHATFGRARRSQAALTVGCTLYSKALVKTNMALRNPREVTDDTVLLSAMLLSFYENSVMDRRSDVVSRDIEVIGSRSFAHHDGAMALLKLRRQRGWPTNRSMELDKLVRRQLMRTLVLRSMPVPPWLRDGSQYDEFGQALELDRFTVIVAKVRHQTSVLCKGLAKCTVSISDEQIAQLHSFLAEAQTLDSALGRWASNLPAELQYTSVSVDTDPDLGTIDRSFNGTIHIYPTVGHAGLWNRYRALRIAVNSVILMAMSAIPIPLNLETISLKGAVKTTMCRLAEDLCESVPFALNMIGAYQIAGKDRFFVTKPPTDIKGDLKTCTAIFLCWPLALVITIPELPETPGHYLRKRLLDVSKIVDDGVLERIATLSLRTDES</sequence>
<evidence type="ECO:0000313" key="3">
    <source>
        <dbReference type="EMBL" id="KAF2714942.1"/>
    </source>
</evidence>
<dbReference type="EMBL" id="MU005764">
    <property type="protein sequence ID" value="KAF2714942.1"/>
    <property type="molecule type" value="Genomic_DNA"/>
</dbReference>
<proteinExistence type="predicted"/>
<organism evidence="3 4">
    <name type="scientific">Pleomassaria siparia CBS 279.74</name>
    <dbReference type="NCBI Taxonomy" id="1314801"/>
    <lineage>
        <taxon>Eukaryota</taxon>
        <taxon>Fungi</taxon>
        <taxon>Dikarya</taxon>
        <taxon>Ascomycota</taxon>
        <taxon>Pezizomycotina</taxon>
        <taxon>Dothideomycetes</taxon>
        <taxon>Pleosporomycetidae</taxon>
        <taxon>Pleosporales</taxon>
        <taxon>Pleomassariaceae</taxon>
        <taxon>Pleomassaria</taxon>
    </lineage>
</organism>
<dbReference type="InterPro" id="IPR036864">
    <property type="entry name" value="Zn2-C6_fun-type_DNA-bd_sf"/>
</dbReference>
<protein>
    <recommendedName>
        <fullName evidence="2">Zn(2)-C6 fungal-type domain-containing protein</fullName>
    </recommendedName>
</protein>
<dbReference type="InterPro" id="IPR001138">
    <property type="entry name" value="Zn2Cys6_DnaBD"/>
</dbReference>
<dbReference type="SUPFAM" id="SSF57701">
    <property type="entry name" value="Zn2/Cys6 DNA-binding domain"/>
    <property type="match status" value="1"/>
</dbReference>
<evidence type="ECO:0000256" key="1">
    <source>
        <dbReference type="ARBA" id="ARBA00023242"/>
    </source>
</evidence>
<dbReference type="Gene3D" id="4.10.240.10">
    <property type="entry name" value="Zn(2)-C6 fungal-type DNA-binding domain"/>
    <property type="match status" value="1"/>
</dbReference>
<dbReference type="PROSITE" id="PS50048">
    <property type="entry name" value="ZN2_CY6_FUNGAL_2"/>
    <property type="match status" value="1"/>
</dbReference>
<dbReference type="OrthoDB" id="2991872at2759"/>
<reference evidence="3" key="1">
    <citation type="journal article" date="2020" name="Stud. Mycol.">
        <title>101 Dothideomycetes genomes: a test case for predicting lifestyles and emergence of pathogens.</title>
        <authorList>
            <person name="Haridas S."/>
            <person name="Albert R."/>
            <person name="Binder M."/>
            <person name="Bloem J."/>
            <person name="Labutti K."/>
            <person name="Salamov A."/>
            <person name="Andreopoulos B."/>
            <person name="Baker S."/>
            <person name="Barry K."/>
            <person name="Bills G."/>
            <person name="Bluhm B."/>
            <person name="Cannon C."/>
            <person name="Castanera R."/>
            <person name="Culley D."/>
            <person name="Daum C."/>
            <person name="Ezra D."/>
            <person name="Gonzalez J."/>
            <person name="Henrissat B."/>
            <person name="Kuo A."/>
            <person name="Liang C."/>
            <person name="Lipzen A."/>
            <person name="Lutzoni F."/>
            <person name="Magnuson J."/>
            <person name="Mondo S."/>
            <person name="Nolan M."/>
            <person name="Ohm R."/>
            <person name="Pangilinan J."/>
            <person name="Park H.-J."/>
            <person name="Ramirez L."/>
            <person name="Alfaro M."/>
            <person name="Sun H."/>
            <person name="Tritt A."/>
            <person name="Yoshinaga Y."/>
            <person name="Zwiers L.-H."/>
            <person name="Turgeon B."/>
            <person name="Goodwin S."/>
            <person name="Spatafora J."/>
            <person name="Crous P."/>
            <person name="Grigoriev I."/>
        </authorList>
    </citation>
    <scope>NUCLEOTIDE SEQUENCE</scope>
    <source>
        <strain evidence="3">CBS 279.74</strain>
    </source>
</reference>
<dbReference type="Pfam" id="PF00172">
    <property type="entry name" value="Zn_clus"/>
    <property type="match status" value="1"/>
</dbReference>
<dbReference type="GO" id="GO:0008270">
    <property type="term" value="F:zinc ion binding"/>
    <property type="evidence" value="ECO:0007669"/>
    <property type="project" value="InterPro"/>
</dbReference>
<evidence type="ECO:0000259" key="2">
    <source>
        <dbReference type="PROSITE" id="PS50048"/>
    </source>
</evidence>
<evidence type="ECO:0000313" key="4">
    <source>
        <dbReference type="Proteomes" id="UP000799428"/>
    </source>
</evidence>
<accession>A0A6G1KR40</accession>
<dbReference type="PANTHER" id="PTHR38791">
    <property type="entry name" value="ZN(II)2CYS6 TRANSCRIPTION FACTOR (EUROFUNG)-RELATED-RELATED"/>
    <property type="match status" value="1"/>
</dbReference>
<keyword evidence="1" id="KW-0539">Nucleus</keyword>
<dbReference type="Proteomes" id="UP000799428">
    <property type="component" value="Unassembled WGS sequence"/>
</dbReference>